<feature type="repeat" description="PPR" evidence="2">
    <location>
        <begin position="349"/>
        <end position="383"/>
    </location>
</feature>
<dbReference type="PANTHER" id="PTHR47926">
    <property type="entry name" value="PENTATRICOPEPTIDE REPEAT-CONTAINING PROTEIN"/>
    <property type="match status" value="1"/>
</dbReference>
<dbReference type="EMBL" id="JABFUD020000007">
    <property type="protein sequence ID" value="KAI5078178.1"/>
    <property type="molecule type" value="Genomic_DNA"/>
</dbReference>
<dbReference type="Pfam" id="PF13041">
    <property type="entry name" value="PPR_2"/>
    <property type="match status" value="2"/>
</dbReference>
<reference evidence="3" key="1">
    <citation type="submission" date="2021-01" db="EMBL/GenBank/DDBJ databases">
        <title>Adiantum capillus-veneris genome.</title>
        <authorList>
            <person name="Fang Y."/>
            <person name="Liao Q."/>
        </authorList>
    </citation>
    <scope>NUCLEOTIDE SEQUENCE</scope>
    <source>
        <strain evidence="3">H3</strain>
        <tissue evidence="3">Leaf</tissue>
    </source>
</reference>
<dbReference type="Pfam" id="PF13812">
    <property type="entry name" value="PPR_3"/>
    <property type="match status" value="1"/>
</dbReference>
<dbReference type="AlphaFoldDB" id="A0A9D4V1Z3"/>
<dbReference type="InterPro" id="IPR011990">
    <property type="entry name" value="TPR-like_helical_dom_sf"/>
</dbReference>
<dbReference type="InterPro" id="IPR046960">
    <property type="entry name" value="PPR_At4g14850-like_plant"/>
</dbReference>
<dbReference type="OrthoDB" id="185373at2759"/>
<organism evidence="3 4">
    <name type="scientific">Adiantum capillus-veneris</name>
    <name type="common">Maidenhair fern</name>
    <dbReference type="NCBI Taxonomy" id="13818"/>
    <lineage>
        <taxon>Eukaryota</taxon>
        <taxon>Viridiplantae</taxon>
        <taxon>Streptophyta</taxon>
        <taxon>Embryophyta</taxon>
        <taxon>Tracheophyta</taxon>
        <taxon>Polypodiopsida</taxon>
        <taxon>Polypodiidae</taxon>
        <taxon>Polypodiales</taxon>
        <taxon>Pteridineae</taxon>
        <taxon>Pteridaceae</taxon>
        <taxon>Vittarioideae</taxon>
        <taxon>Adiantum</taxon>
    </lineage>
</organism>
<evidence type="ECO:0008006" key="5">
    <source>
        <dbReference type="Google" id="ProtNLM"/>
    </source>
</evidence>
<dbReference type="FunFam" id="1.25.40.10:FF:000344">
    <property type="entry name" value="Pentatricopeptide repeat-containing protein"/>
    <property type="match status" value="1"/>
</dbReference>
<dbReference type="GO" id="GO:0009451">
    <property type="term" value="P:RNA modification"/>
    <property type="evidence" value="ECO:0007669"/>
    <property type="project" value="InterPro"/>
</dbReference>
<comment type="caution">
    <text evidence="3">The sequence shown here is derived from an EMBL/GenBank/DDBJ whole genome shotgun (WGS) entry which is preliminary data.</text>
</comment>
<name>A0A9D4V1Z3_ADICA</name>
<dbReference type="PROSITE" id="PS51375">
    <property type="entry name" value="PPR"/>
    <property type="match status" value="3"/>
</dbReference>
<evidence type="ECO:0000256" key="2">
    <source>
        <dbReference type="PROSITE-ProRule" id="PRU00708"/>
    </source>
</evidence>
<dbReference type="Proteomes" id="UP000886520">
    <property type="component" value="Chromosome 7"/>
</dbReference>
<evidence type="ECO:0000313" key="3">
    <source>
        <dbReference type="EMBL" id="KAI5078178.1"/>
    </source>
</evidence>
<evidence type="ECO:0000256" key="1">
    <source>
        <dbReference type="ARBA" id="ARBA00022737"/>
    </source>
</evidence>
<protein>
    <recommendedName>
        <fullName evidence="5">Pentatricopeptide repeat-containing protein</fullName>
    </recommendedName>
</protein>
<feature type="repeat" description="PPR" evidence="2">
    <location>
        <begin position="450"/>
        <end position="484"/>
    </location>
</feature>
<dbReference type="PANTHER" id="PTHR47926:SF533">
    <property type="entry name" value="DYW DOMAIN-CONTAINING PROTEIN"/>
    <property type="match status" value="1"/>
</dbReference>
<dbReference type="FunFam" id="1.25.40.10:FF:000031">
    <property type="entry name" value="Pentatricopeptide repeat-containing protein mitochondrial"/>
    <property type="match status" value="1"/>
</dbReference>
<gene>
    <name evidence="3" type="ORF">GOP47_0008002</name>
</gene>
<keyword evidence="1" id="KW-0677">Repeat</keyword>
<accession>A0A9D4V1Z3</accession>
<proteinExistence type="predicted"/>
<feature type="repeat" description="PPR" evidence="2">
    <location>
        <begin position="248"/>
        <end position="282"/>
    </location>
</feature>
<evidence type="ECO:0000313" key="4">
    <source>
        <dbReference type="Proteomes" id="UP000886520"/>
    </source>
</evidence>
<dbReference type="Gene3D" id="1.25.40.10">
    <property type="entry name" value="Tetratricopeptide repeat domain"/>
    <property type="match status" value="4"/>
</dbReference>
<dbReference type="FunFam" id="1.25.40.10:FF:000242">
    <property type="entry name" value="Pentatricopeptide repeat-containing protein"/>
    <property type="match status" value="1"/>
</dbReference>
<feature type="non-terminal residue" evidence="3">
    <location>
        <position position="1"/>
    </location>
</feature>
<dbReference type="NCBIfam" id="TIGR00756">
    <property type="entry name" value="PPR"/>
    <property type="match status" value="2"/>
</dbReference>
<keyword evidence="4" id="KW-1185">Reference proteome</keyword>
<sequence length="586" mass="64446">TISHGHGEEGRRLLQSPSLFGDEGTNRNLAVLKRALQGVVNVDGKPQTCIGEIRRFCENGQVRHALHSAELLRREGQGLRRDDLYLLLQACTQSKDLAAARHIQSLLYDSGRYSASVLADHLIRLFTLCGSLPDAKDAFAKVLKPTVFSWNAIISACTQLCEPFTGLLYYGGMQRKDVMPNRVTFLFVLKACGSLCSVNCIRQAHNDIISKDFDADVVLCNLLIDTYAKCGSLQEARCVFDMLHPHTDVVSWSSMISGYAQHGHGLVALDLYEEMQQEGVQPESTTYVSILKACGAVGAIHEGRQIHEQISIHGLLADVVLGGTLVDMYVKCGKVKEARVVFDSLPFCDEVSWSTMIAGYIQHGHGFPALDLFGDMQRKNLKADRATHLCVLKACGLVGALQEGRLAHEQIIEGHLDREVAIKNALVDMYARCISIEDACQVFNTLSNPDVASWGAIVSGYAVCGQGVQVEQSFRKMQRQGLEPDSMMFMSILSACSRAGFIEEGCRYFKCMIESYNVTPSIEHYNCMVDLLSRAGRLDEAKTLLSSTPALPSAIGWTSYSSASKLYRRNHEAHSLHHTSGGESAT</sequence>
<dbReference type="InterPro" id="IPR002885">
    <property type="entry name" value="PPR_rpt"/>
</dbReference>
<dbReference type="GO" id="GO:0003723">
    <property type="term" value="F:RNA binding"/>
    <property type="evidence" value="ECO:0007669"/>
    <property type="project" value="InterPro"/>
</dbReference>
<dbReference type="Pfam" id="PF01535">
    <property type="entry name" value="PPR"/>
    <property type="match status" value="3"/>
</dbReference>